<dbReference type="AlphaFoldDB" id="A0A9D4E5C6"/>
<evidence type="ECO:0000313" key="2">
    <source>
        <dbReference type="EMBL" id="KAH3772499.1"/>
    </source>
</evidence>
<organism evidence="2 3">
    <name type="scientific">Dreissena polymorpha</name>
    <name type="common">Zebra mussel</name>
    <name type="synonym">Mytilus polymorpha</name>
    <dbReference type="NCBI Taxonomy" id="45954"/>
    <lineage>
        <taxon>Eukaryota</taxon>
        <taxon>Metazoa</taxon>
        <taxon>Spiralia</taxon>
        <taxon>Lophotrochozoa</taxon>
        <taxon>Mollusca</taxon>
        <taxon>Bivalvia</taxon>
        <taxon>Autobranchia</taxon>
        <taxon>Heteroconchia</taxon>
        <taxon>Euheterodonta</taxon>
        <taxon>Imparidentia</taxon>
        <taxon>Neoheterodontei</taxon>
        <taxon>Myida</taxon>
        <taxon>Dreissenoidea</taxon>
        <taxon>Dreissenidae</taxon>
        <taxon>Dreissena</taxon>
    </lineage>
</organism>
<evidence type="ECO:0000256" key="1">
    <source>
        <dbReference type="SAM" id="MobiDB-lite"/>
    </source>
</evidence>
<evidence type="ECO:0000313" key="3">
    <source>
        <dbReference type="Proteomes" id="UP000828390"/>
    </source>
</evidence>
<name>A0A9D4E5C6_DREPO</name>
<comment type="caution">
    <text evidence="2">The sequence shown here is derived from an EMBL/GenBank/DDBJ whole genome shotgun (WGS) entry which is preliminary data.</text>
</comment>
<accession>A0A9D4E5C6</accession>
<dbReference type="EMBL" id="JAIWYP010000009">
    <property type="protein sequence ID" value="KAH3772499.1"/>
    <property type="molecule type" value="Genomic_DNA"/>
</dbReference>
<dbReference type="Proteomes" id="UP000828390">
    <property type="component" value="Unassembled WGS sequence"/>
</dbReference>
<feature type="compositionally biased region" description="Polar residues" evidence="1">
    <location>
        <begin position="40"/>
        <end position="56"/>
    </location>
</feature>
<reference evidence="2" key="2">
    <citation type="submission" date="2020-11" db="EMBL/GenBank/DDBJ databases">
        <authorList>
            <person name="McCartney M.A."/>
            <person name="Auch B."/>
            <person name="Kono T."/>
            <person name="Mallez S."/>
            <person name="Becker A."/>
            <person name="Gohl D.M."/>
            <person name="Silverstein K.A.T."/>
            <person name="Koren S."/>
            <person name="Bechman K.B."/>
            <person name="Herman A."/>
            <person name="Abrahante J.E."/>
            <person name="Garbe J."/>
        </authorList>
    </citation>
    <scope>NUCLEOTIDE SEQUENCE</scope>
    <source>
        <strain evidence="2">Duluth1</strain>
        <tissue evidence="2">Whole animal</tissue>
    </source>
</reference>
<proteinExistence type="predicted"/>
<sequence>MDMTVSDRPGTPRTRIGTIRRLFGGFKRRRSSKDHPPDENTLSTQINTDSPGSNIKATRRSHGLLQTNKADLLIKE</sequence>
<protein>
    <submittedName>
        <fullName evidence="2">Uncharacterized protein</fullName>
    </submittedName>
</protein>
<reference evidence="2" key="1">
    <citation type="journal article" date="2019" name="bioRxiv">
        <title>The Genome of the Zebra Mussel, Dreissena polymorpha: A Resource for Invasive Species Research.</title>
        <authorList>
            <person name="McCartney M.A."/>
            <person name="Auch B."/>
            <person name="Kono T."/>
            <person name="Mallez S."/>
            <person name="Zhang Y."/>
            <person name="Obille A."/>
            <person name="Becker A."/>
            <person name="Abrahante J.E."/>
            <person name="Garbe J."/>
            <person name="Badalamenti J.P."/>
            <person name="Herman A."/>
            <person name="Mangelson H."/>
            <person name="Liachko I."/>
            <person name="Sullivan S."/>
            <person name="Sone E.D."/>
            <person name="Koren S."/>
            <person name="Silverstein K.A.T."/>
            <person name="Beckman K.B."/>
            <person name="Gohl D.M."/>
        </authorList>
    </citation>
    <scope>NUCLEOTIDE SEQUENCE</scope>
    <source>
        <strain evidence="2">Duluth1</strain>
        <tissue evidence="2">Whole animal</tissue>
    </source>
</reference>
<gene>
    <name evidence="2" type="ORF">DPMN_173839</name>
</gene>
<keyword evidence="3" id="KW-1185">Reference proteome</keyword>
<feature type="region of interest" description="Disordered" evidence="1">
    <location>
        <begin position="24"/>
        <end position="61"/>
    </location>
</feature>